<dbReference type="EMBL" id="AVOT02015877">
    <property type="protein sequence ID" value="MBW0500559.1"/>
    <property type="molecule type" value="Genomic_DNA"/>
</dbReference>
<proteinExistence type="predicted"/>
<keyword evidence="3" id="KW-1185">Reference proteome</keyword>
<dbReference type="OrthoDB" id="2796020at2759"/>
<dbReference type="AlphaFoldDB" id="A0A9Q3HFC7"/>
<accession>A0A9Q3HFC7</accession>
<dbReference type="InterPro" id="IPR013103">
    <property type="entry name" value="RVT_2"/>
</dbReference>
<evidence type="ECO:0000259" key="1">
    <source>
        <dbReference type="Pfam" id="PF07727"/>
    </source>
</evidence>
<name>A0A9Q3HFC7_9BASI</name>
<protein>
    <recommendedName>
        <fullName evidence="1">Reverse transcriptase Ty1/copia-type domain-containing protein</fullName>
    </recommendedName>
</protein>
<sequence length="121" mass="13713">MAINSDSKDVWLEAIAKELESMDTLKVWDILQLDLSFKLLGTTSVFKIKRDHLCNITEHKARLCTQGFTQTPGIEFEKTYSPTGQLNSLCTLIAFAMRENILFHQIDLKSAFLNAPFAECV</sequence>
<reference evidence="2" key="1">
    <citation type="submission" date="2021-03" db="EMBL/GenBank/DDBJ databases">
        <title>Draft genome sequence of rust myrtle Austropuccinia psidii MF-1, a brazilian biotype.</title>
        <authorList>
            <person name="Quecine M.C."/>
            <person name="Pachon D.M.R."/>
            <person name="Bonatelli M.L."/>
            <person name="Correr F.H."/>
            <person name="Franceschini L.M."/>
            <person name="Leite T.F."/>
            <person name="Margarido G.R.A."/>
            <person name="Almeida C.A."/>
            <person name="Ferrarezi J.A."/>
            <person name="Labate C.A."/>
        </authorList>
    </citation>
    <scope>NUCLEOTIDE SEQUENCE</scope>
    <source>
        <strain evidence="2">MF-1</strain>
    </source>
</reference>
<evidence type="ECO:0000313" key="3">
    <source>
        <dbReference type="Proteomes" id="UP000765509"/>
    </source>
</evidence>
<dbReference type="Pfam" id="PF07727">
    <property type="entry name" value="RVT_2"/>
    <property type="match status" value="1"/>
</dbReference>
<gene>
    <name evidence="2" type="ORF">O181_040274</name>
</gene>
<feature type="domain" description="Reverse transcriptase Ty1/copia-type" evidence="1">
    <location>
        <begin position="26"/>
        <end position="119"/>
    </location>
</feature>
<evidence type="ECO:0000313" key="2">
    <source>
        <dbReference type="EMBL" id="MBW0500559.1"/>
    </source>
</evidence>
<organism evidence="2 3">
    <name type="scientific">Austropuccinia psidii MF-1</name>
    <dbReference type="NCBI Taxonomy" id="1389203"/>
    <lineage>
        <taxon>Eukaryota</taxon>
        <taxon>Fungi</taxon>
        <taxon>Dikarya</taxon>
        <taxon>Basidiomycota</taxon>
        <taxon>Pucciniomycotina</taxon>
        <taxon>Pucciniomycetes</taxon>
        <taxon>Pucciniales</taxon>
        <taxon>Sphaerophragmiaceae</taxon>
        <taxon>Austropuccinia</taxon>
    </lineage>
</organism>
<dbReference type="Proteomes" id="UP000765509">
    <property type="component" value="Unassembled WGS sequence"/>
</dbReference>
<comment type="caution">
    <text evidence="2">The sequence shown here is derived from an EMBL/GenBank/DDBJ whole genome shotgun (WGS) entry which is preliminary data.</text>
</comment>